<evidence type="ECO:0000256" key="5">
    <source>
        <dbReference type="ARBA" id="ARBA00023136"/>
    </source>
</evidence>
<dbReference type="Gene3D" id="1.20.1070.10">
    <property type="entry name" value="Rhodopsin 7-helix transmembrane proteins"/>
    <property type="match status" value="1"/>
</dbReference>
<gene>
    <name evidence="11" type="ORF">FSP39_007072</name>
</gene>
<dbReference type="PRINTS" id="PR00237">
    <property type="entry name" value="GPCRRHODOPSN"/>
</dbReference>
<name>A0AA88XVQ8_PINIB</name>
<keyword evidence="6 8" id="KW-0675">Receptor</keyword>
<dbReference type="GO" id="GO:0004930">
    <property type="term" value="F:G protein-coupled receptor activity"/>
    <property type="evidence" value="ECO:0007669"/>
    <property type="project" value="UniProtKB-KW"/>
</dbReference>
<dbReference type="PANTHER" id="PTHR24243:SF230">
    <property type="entry name" value="G-PROTEIN COUPLED RECEPTORS FAMILY 1 PROFILE DOMAIN-CONTAINING PROTEIN"/>
    <property type="match status" value="1"/>
</dbReference>
<comment type="similarity">
    <text evidence="8">Belongs to the G-protein coupled receptor 1 family.</text>
</comment>
<protein>
    <recommendedName>
        <fullName evidence="10">G-protein coupled receptors family 1 profile domain-containing protein</fullName>
    </recommendedName>
</protein>
<feature type="domain" description="G-protein coupled receptors family 1 profile" evidence="10">
    <location>
        <begin position="59"/>
        <end position="322"/>
    </location>
</feature>
<evidence type="ECO:0000256" key="9">
    <source>
        <dbReference type="SAM" id="Phobius"/>
    </source>
</evidence>
<dbReference type="GO" id="GO:0005886">
    <property type="term" value="C:plasma membrane"/>
    <property type="evidence" value="ECO:0007669"/>
    <property type="project" value="TreeGrafter"/>
</dbReference>
<dbReference type="EMBL" id="VSWD01000009">
    <property type="protein sequence ID" value="KAK3092773.1"/>
    <property type="molecule type" value="Genomic_DNA"/>
</dbReference>
<dbReference type="PANTHER" id="PTHR24243">
    <property type="entry name" value="G-PROTEIN COUPLED RECEPTOR"/>
    <property type="match status" value="1"/>
</dbReference>
<accession>A0AA88XVQ8</accession>
<evidence type="ECO:0000256" key="2">
    <source>
        <dbReference type="ARBA" id="ARBA00022692"/>
    </source>
</evidence>
<feature type="transmembrane region" description="Helical" evidence="9">
    <location>
        <begin position="161"/>
        <end position="183"/>
    </location>
</feature>
<keyword evidence="7 8" id="KW-0807">Transducer</keyword>
<dbReference type="PROSITE" id="PS50262">
    <property type="entry name" value="G_PROTEIN_RECEP_F1_2"/>
    <property type="match status" value="1"/>
</dbReference>
<dbReference type="Pfam" id="PF00001">
    <property type="entry name" value="7tm_1"/>
    <property type="match status" value="1"/>
</dbReference>
<sequence>MNVTESSVPSSILENCTGSCNFSMTEGDDVAETVHPVIVVLNYVNYVILPVFLVLGLTGNTLTILAMNTKRFANQTSRLFLTALSLSDSVLLLTQPFNKLFVINILGMDLRALTDVGCKAFFVIFKTAKMTSSWFVVFLCLERFVAVWFPMKLKSIFTRTVALVGIAVVYLVIGTYTSVWSYASQIVDGKVCHPDVYDKKDAYEVQRFGRFITTGLAIYSMIPIAILLVITPMIIIKLVVRAKAMRKMTNKTNKKAETKTTAMLLGVMVAYILLIVPVTCLHMSAFVLRLNAFGRSSLGFMIFREVSQILEQINYAINFFLYVLSSSSFRGALTDVVCFKAIAFFRRK</sequence>
<comment type="caution">
    <text evidence="11">The sequence shown here is derived from an EMBL/GenBank/DDBJ whole genome shotgun (WGS) entry which is preliminary data.</text>
</comment>
<evidence type="ECO:0000256" key="7">
    <source>
        <dbReference type="ARBA" id="ARBA00023224"/>
    </source>
</evidence>
<evidence type="ECO:0000256" key="1">
    <source>
        <dbReference type="ARBA" id="ARBA00004141"/>
    </source>
</evidence>
<keyword evidence="4 8" id="KW-0297">G-protein coupled receptor</keyword>
<dbReference type="InterPro" id="IPR017452">
    <property type="entry name" value="GPCR_Rhodpsn_7TM"/>
</dbReference>
<feature type="transmembrane region" description="Helical" evidence="9">
    <location>
        <begin position="216"/>
        <end position="240"/>
    </location>
</feature>
<dbReference type="AlphaFoldDB" id="A0AA88XVQ8"/>
<keyword evidence="12" id="KW-1185">Reference proteome</keyword>
<keyword evidence="5 9" id="KW-0472">Membrane</keyword>
<evidence type="ECO:0000256" key="6">
    <source>
        <dbReference type="ARBA" id="ARBA00023170"/>
    </source>
</evidence>
<evidence type="ECO:0000313" key="11">
    <source>
        <dbReference type="EMBL" id="KAK3092773.1"/>
    </source>
</evidence>
<feature type="transmembrane region" description="Helical" evidence="9">
    <location>
        <begin position="43"/>
        <end position="67"/>
    </location>
</feature>
<evidence type="ECO:0000256" key="8">
    <source>
        <dbReference type="RuleBase" id="RU000688"/>
    </source>
</evidence>
<comment type="subcellular location">
    <subcellularLocation>
        <location evidence="1">Membrane</location>
        <topology evidence="1">Multi-pass membrane protein</topology>
    </subcellularLocation>
</comment>
<keyword evidence="2 8" id="KW-0812">Transmembrane</keyword>
<keyword evidence="3 9" id="KW-1133">Transmembrane helix</keyword>
<evidence type="ECO:0000256" key="4">
    <source>
        <dbReference type="ARBA" id="ARBA00023040"/>
    </source>
</evidence>
<feature type="transmembrane region" description="Helical" evidence="9">
    <location>
        <begin position="261"/>
        <end position="288"/>
    </location>
</feature>
<dbReference type="InterPro" id="IPR000276">
    <property type="entry name" value="GPCR_Rhodpsn"/>
</dbReference>
<dbReference type="SUPFAM" id="SSF81321">
    <property type="entry name" value="Family A G protein-coupled receptor-like"/>
    <property type="match status" value="1"/>
</dbReference>
<evidence type="ECO:0000256" key="3">
    <source>
        <dbReference type="ARBA" id="ARBA00022989"/>
    </source>
</evidence>
<dbReference type="Proteomes" id="UP001186944">
    <property type="component" value="Unassembled WGS sequence"/>
</dbReference>
<reference evidence="11" key="1">
    <citation type="submission" date="2019-08" db="EMBL/GenBank/DDBJ databases">
        <title>The improved chromosome-level genome for the pearl oyster Pinctada fucata martensii using PacBio sequencing and Hi-C.</title>
        <authorList>
            <person name="Zheng Z."/>
        </authorList>
    </citation>
    <scope>NUCLEOTIDE SEQUENCE</scope>
    <source>
        <strain evidence="11">ZZ-2019</strain>
        <tissue evidence="11">Adductor muscle</tissue>
    </source>
</reference>
<dbReference type="PROSITE" id="PS00237">
    <property type="entry name" value="G_PROTEIN_RECEP_F1_1"/>
    <property type="match status" value="1"/>
</dbReference>
<evidence type="ECO:0000313" key="12">
    <source>
        <dbReference type="Proteomes" id="UP001186944"/>
    </source>
</evidence>
<evidence type="ECO:0000259" key="10">
    <source>
        <dbReference type="PROSITE" id="PS50262"/>
    </source>
</evidence>
<proteinExistence type="inferred from homology"/>
<organism evidence="11 12">
    <name type="scientific">Pinctada imbricata</name>
    <name type="common">Atlantic pearl-oyster</name>
    <name type="synonym">Pinctada martensii</name>
    <dbReference type="NCBI Taxonomy" id="66713"/>
    <lineage>
        <taxon>Eukaryota</taxon>
        <taxon>Metazoa</taxon>
        <taxon>Spiralia</taxon>
        <taxon>Lophotrochozoa</taxon>
        <taxon>Mollusca</taxon>
        <taxon>Bivalvia</taxon>
        <taxon>Autobranchia</taxon>
        <taxon>Pteriomorphia</taxon>
        <taxon>Pterioida</taxon>
        <taxon>Pterioidea</taxon>
        <taxon>Pteriidae</taxon>
        <taxon>Pinctada</taxon>
    </lineage>
</organism>